<dbReference type="EMBL" id="CP000383">
    <property type="protein sequence ID" value="ABG60900.1"/>
    <property type="molecule type" value="Genomic_DNA"/>
</dbReference>
<proteinExistence type="predicted"/>
<evidence type="ECO:0000313" key="2">
    <source>
        <dbReference type="EMBL" id="ABG60900.1"/>
    </source>
</evidence>
<sequence>MIMSSINQITCPNCGHNFHAEQALAKQIEAEVTVRVQKDADERKKQLDDAELKLRNLQKNLVAEKAQMEETMKANLLKEKNLIEQQLRKQLSEQINEQVSKDNATMMESMRADLEKKNKENQELKLKEVELMRAEQKLKDVEQEMKVSFEKQMLEQKKLMAEEIQKSADEQNQAKNREKDAQLEQLRRQIDEMKRKAEQGSMQLQGEAQELFLEELLKASFPFDLIEEVGKGVRGADIIQTVRNTQGRDCGSIIYEAKNTKAFSEGWIDKLKGDLRSQKASLAVLVTSVMPKEMTTFGIKDGIWICTFEQVRGLSHVLRDGLIRITEAKGAEENRGEKMQMLYSYLTGHEFRQQVEAIVEAFSSMQSALHKEKIAMQKMWKEREKQIDKVIESTTGMYGSIRGIAGSAVGEIKALELDSEDDLLLEE</sequence>
<dbReference type="Proteomes" id="UP000001822">
    <property type="component" value="Chromosome"/>
</dbReference>
<name>A0A6N4SWG7_CYTH3</name>
<evidence type="ECO:0000313" key="3">
    <source>
        <dbReference type="Proteomes" id="UP000001822"/>
    </source>
</evidence>
<reference evidence="2 3" key="1">
    <citation type="journal article" date="2007" name="Appl. Environ. Microbiol.">
        <title>Genome sequence of the cellulolytic gliding bacterium Cytophaga hutchinsonii.</title>
        <authorList>
            <person name="Xie G."/>
            <person name="Bruce D.C."/>
            <person name="Challacombe J.F."/>
            <person name="Chertkov O."/>
            <person name="Detter J.C."/>
            <person name="Gilna P."/>
            <person name="Han C.S."/>
            <person name="Lucas S."/>
            <person name="Misra M."/>
            <person name="Myers G.L."/>
            <person name="Richardson P."/>
            <person name="Tapia R."/>
            <person name="Thayer N."/>
            <person name="Thompson L.S."/>
            <person name="Brettin T.S."/>
            <person name="Henrissat B."/>
            <person name="Wilson D.B."/>
            <person name="McBride M.J."/>
        </authorList>
    </citation>
    <scope>NUCLEOTIDE SEQUENCE [LARGE SCALE GENOMIC DNA]</scope>
    <source>
        <strain evidence="3">ATCC 33406 / DSM 1761 / CIP 103989 / NBRC 15051 / NCIMB 9469 / D465</strain>
    </source>
</reference>
<dbReference type="InterPro" id="IPR019219">
    <property type="entry name" value="DUF2130"/>
</dbReference>
<evidence type="ECO:0008006" key="4">
    <source>
        <dbReference type="Google" id="ProtNLM"/>
    </source>
</evidence>
<accession>A0A6N4SWG7</accession>
<keyword evidence="1" id="KW-0175">Coiled coil</keyword>
<protein>
    <recommendedName>
        <fullName evidence="4">DUF2130 domain-containing protein</fullName>
    </recommendedName>
</protein>
<keyword evidence="3" id="KW-1185">Reference proteome</keyword>
<feature type="coiled-coil region" evidence="1">
    <location>
        <begin position="40"/>
        <end position="203"/>
    </location>
</feature>
<evidence type="ECO:0000256" key="1">
    <source>
        <dbReference type="SAM" id="Coils"/>
    </source>
</evidence>
<dbReference type="AlphaFoldDB" id="A0A6N4SWG7"/>
<dbReference type="Pfam" id="PF09903">
    <property type="entry name" value="DUF2130"/>
    <property type="match status" value="1"/>
</dbReference>
<gene>
    <name evidence="2" type="ordered locus">CHU_3667</name>
</gene>
<dbReference type="KEGG" id="chu:CHU_3667"/>
<organism evidence="2 3">
    <name type="scientific">Cytophaga hutchinsonii (strain ATCC 33406 / DSM 1761 / CIP 103989 / NBRC 15051 / NCIMB 9469 / D465)</name>
    <dbReference type="NCBI Taxonomy" id="269798"/>
    <lineage>
        <taxon>Bacteria</taxon>
        <taxon>Pseudomonadati</taxon>
        <taxon>Bacteroidota</taxon>
        <taxon>Cytophagia</taxon>
        <taxon>Cytophagales</taxon>
        <taxon>Cytophagaceae</taxon>
        <taxon>Cytophaga</taxon>
    </lineage>
</organism>